<dbReference type="STRING" id="10228.B3S435"/>
<evidence type="ECO:0000313" key="11">
    <source>
        <dbReference type="EMBL" id="EDV22391.1"/>
    </source>
</evidence>
<dbReference type="Pfam" id="PF01094">
    <property type="entry name" value="ANF_receptor"/>
    <property type="match status" value="1"/>
</dbReference>
<evidence type="ECO:0000256" key="4">
    <source>
        <dbReference type="ARBA" id="ARBA00023040"/>
    </source>
</evidence>
<evidence type="ECO:0000256" key="9">
    <source>
        <dbReference type="SAM" id="Phobius"/>
    </source>
</evidence>
<dbReference type="EMBL" id="DS985249">
    <property type="protein sequence ID" value="EDV22391.1"/>
    <property type="molecule type" value="Genomic_DNA"/>
</dbReference>
<evidence type="ECO:0000256" key="2">
    <source>
        <dbReference type="ARBA" id="ARBA00022692"/>
    </source>
</evidence>
<evidence type="ECO:0000256" key="7">
    <source>
        <dbReference type="ARBA" id="ARBA00023180"/>
    </source>
</evidence>
<keyword evidence="12" id="KW-1185">Reference proteome</keyword>
<dbReference type="RefSeq" id="XP_002114935.1">
    <property type="nucleotide sequence ID" value="XM_002114899.1"/>
</dbReference>
<dbReference type="AlphaFoldDB" id="B3S435"/>
<feature type="transmembrane region" description="Helical" evidence="9">
    <location>
        <begin position="503"/>
        <end position="524"/>
    </location>
</feature>
<dbReference type="InterPro" id="IPR017978">
    <property type="entry name" value="GPCR_3_C"/>
</dbReference>
<dbReference type="Proteomes" id="UP000009022">
    <property type="component" value="Unassembled WGS sequence"/>
</dbReference>
<dbReference type="PhylomeDB" id="B3S435"/>
<feature type="transmembrane region" description="Helical" evidence="9">
    <location>
        <begin position="677"/>
        <end position="694"/>
    </location>
</feature>
<dbReference type="InParanoid" id="B3S435"/>
<sequence>MTPKNRWPASILKYSCIFFYVIAHHISCAKTPLYIGGTFPLSHRYLRQKMIEMENSAKMAIRDINSRNDILETYEMRLNLKDDRFDKIVAGQVIFDQILYGPQLIALLGPFTSSSASIVAPMARYWNLIQLSVGATSTQFSNRKEYPYFYTSIITDITYNLVRINMAKYFGWQRVAIIYLSDVLFDNGALNLQAELEMGGVNIIAKESFVSDPELQIKMLKEKGARIIFTFGYPQNLASIFCHAYKLGMYGENYAWFASNFLQRNWWEATAHGINCTTHEILQAGKGYIAFGQSYISESGLNNKLTVSGLTYRKYFKEYEKFTNGTPRSVSHTPSAYDSIWCLALALNQTDHQLQKYNTSLANFNYNDTRTRKLFNAAMENISFMGLTGPFSFLSGARVGDSNIMQFRGNISAFGLVKVGFYNSSSRELSFNETDRLMWPGGRVPVDGFETKFEENYITCGLFIIVTILSVVGIVTAMAFLLINFRHRELRVIKMSSPRINNLILLGFIFCYADVVLFGVDYGITKQEYLPTVCTVRVGLLCIGFTLSFGAMFAKTWRVHVIFTNKTNTKVVIKDSSLFGITSILLIIDFIILAVWISIDPFINRYQSISSSSSSPGSNIIIQPRTLVCSCQHISVWLGVVYGYKFLLLVFGTFLAWETRNVSIAELNDSRHIGLTIYNAVMFATIGVLVSQLTQTTVNGGYIIISAFILICTTSSMCLFFIPKIQLIRNANFSIISGRPTRPSAIQRPRPSVVNTKIIIPEISKNVSIKQPAEQNL</sequence>
<keyword evidence="2 9" id="KW-0812">Transmembrane</keyword>
<dbReference type="eggNOG" id="KOG1055">
    <property type="taxonomic scope" value="Eukaryota"/>
</dbReference>
<dbReference type="KEGG" id="tad:TRIADDRAFT_58939"/>
<feature type="domain" description="G-protein coupled receptors family 3 profile" evidence="10">
    <location>
        <begin position="462"/>
        <end position="728"/>
    </location>
</feature>
<accession>B3S435</accession>
<organism evidence="11 12">
    <name type="scientific">Trichoplax adhaerens</name>
    <name type="common">Trichoplax reptans</name>
    <dbReference type="NCBI Taxonomy" id="10228"/>
    <lineage>
        <taxon>Eukaryota</taxon>
        <taxon>Metazoa</taxon>
        <taxon>Placozoa</taxon>
        <taxon>Uniplacotomia</taxon>
        <taxon>Trichoplacea</taxon>
        <taxon>Trichoplacidae</taxon>
        <taxon>Trichoplax</taxon>
    </lineage>
</organism>
<dbReference type="CDD" id="cd06366">
    <property type="entry name" value="PBP1_GABAb_receptor"/>
    <property type="match status" value="1"/>
</dbReference>
<feature type="transmembrane region" description="Helical" evidence="9">
    <location>
        <begin position="536"/>
        <end position="557"/>
    </location>
</feature>
<proteinExistence type="predicted"/>
<reference evidence="11 12" key="1">
    <citation type="journal article" date="2008" name="Nature">
        <title>The Trichoplax genome and the nature of placozoans.</title>
        <authorList>
            <person name="Srivastava M."/>
            <person name="Begovic E."/>
            <person name="Chapman J."/>
            <person name="Putnam N.H."/>
            <person name="Hellsten U."/>
            <person name="Kawashima T."/>
            <person name="Kuo A."/>
            <person name="Mitros T."/>
            <person name="Salamov A."/>
            <person name="Carpenter M.L."/>
            <person name="Signorovitch A.Y."/>
            <person name="Moreno M.A."/>
            <person name="Kamm K."/>
            <person name="Grimwood J."/>
            <person name="Schmutz J."/>
            <person name="Shapiro H."/>
            <person name="Grigoriev I.V."/>
            <person name="Buss L.W."/>
            <person name="Schierwater B."/>
            <person name="Dellaporta S.L."/>
            <person name="Rokhsar D.S."/>
        </authorList>
    </citation>
    <scope>NUCLEOTIDE SEQUENCE [LARGE SCALE GENOMIC DNA]</scope>
    <source>
        <strain evidence="11 12">Grell-BS-1999</strain>
    </source>
</reference>
<dbReference type="Gene3D" id="3.40.50.2300">
    <property type="match status" value="2"/>
</dbReference>
<dbReference type="OrthoDB" id="5964361at2759"/>
<evidence type="ECO:0000256" key="5">
    <source>
        <dbReference type="ARBA" id="ARBA00023136"/>
    </source>
</evidence>
<dbReference type="OMA" id="MIDSWNS"/>
<dbReference type="InterPro" id="IPR001828">
    <property type="entry name" value="ANF_lig-bd_rcpt"/>
</dbReference>
<feature type="transmembrane region" description="Helical" evidence="9">
    <location>
        <begin position="634"/>
        <end position="657"/>
    </location>
</feature>
<dbReference type="Pfam" id="PF00003">
    <property type="entry name" value="7tm_3"/>
    <property type="match status" value="1"/>
</dbReference>
<dbReference type="PROSITE" id="PS50259">
    <property type="entry name" value="G_PROTEIN_RECEP_F3_4"/>
    <property type="match status" value="1"/>
</dbReference>
<gene>
    <name evidence="11" type="ORF">TRIADDRAFT_58939</name>
</gene>
<keyword evidence="6" id="KW-0675">Receptor</keyword>
<name>B3S435_TRIAD</name>
<evidence type="ECO:0000256" key="3">
    <source>
        <dbReference type="ARBA" id="ARBA00022989"/>
    </source>
</evidence>
<keyword evidence="8" id="KW-0807">Transducer</keyword>
<feature type="transmembrane region" description="Helical" evidence="9">
    <location>
        <begin position="461"/>
        <end position="483"/>
    </location>
</feature>
<keyword evidence="3 9" id="KW-1133">Transmembrane helix</keyword>
<feature type="transmembrane region" description="Helical" evidence="9">
    <location>
        <begin position="700"/>
        <end position="722"/>
    </location>
</feature>
<dbReference type="InterPro" id="IPR002455">
    <property type="entry name" value="GPCR3_GABA-B"/>
</dbReference>
<dbReference type="GO" id="GO:0004965">
    <property type="term" value="F:G protein-coupled GABA receptor activity"/>
    <property type="evidence" value="ECO:0000318"/>
    <property type="project" value="GO_Central"/>
</dbReference>
<dbReference type="PANTHER" id="PTHR10519">
    <property type="entry name" value="GABA-B RECEPTOR"/>
    <property type="match status" value="1"/>
</dbReference>
<feature type="transmembrane region" description="Helical" evidence="9">
    <location>
        <begin position="578"/>
        <end position="599"/>
    </location>
</feature>
<dbReference type="SUPFAM" id="SSF53822">
    <property type="entry name" value="Periplasmic binding protein-like I"/>
    <property type="match status" value="1"/>
</dbReference>
<dbReference type="InterPro" id="IPR028082">
    <property type="entry name" value="Peripla_BP_I"/>
</dbReference>
<dbReference type="PRINTS" id="PR01176">
    <property type="entry name" value="GABABRECEPTR"/>
</dbReference>
<dbReference type="GO" id="GO:0007214">
    <property type="term" value="P:gamma-aminobutyric acid signaling pathway"/>
    <property type="evidence" value="ECO:0000318"/>
    <property type="project" value="GO_Central"/>
</dbReference>
<evidence type="ECO:0000256" key="1">
    <source>
        <dbReference type="ARBA" id="ARBA00004141"/>
    </source>
</evidence>
<dbReference type="FunFam" id="3.40.50.2300:FF:000677">
    <property type="entry name" value="Gamma-aminobutyric acid type B receptor subunit 2"/>
    <property type="match status" value="1"/>
</dbReference>
<keyword evidence="5 9" id="KW-0472">Membrane</keyword>
<keyword evidence="4" id="KW-0297">G-protein coupled receptor</keyword>
<protein>
    <recommendedName>
        <fullName evidence="10">G-protein coupled receptors family 3 profile domain-containing protein</fullName>
    </recommendedName>
</protein>
<evidence type="ECO:0000259" key="10">
    <source>
        <dbReference type="PROSITE" id="PS50259"/>
    </source>
</evidence>
<keyword evidence="7" id="KW-0325">Glycoprotein</keyword>
<dbReference type="PANTHER" id="PTHR10519:SF74">
    <property type="entry name" value="GAMMA-AMINOBUTYRIC ACID TYPE B RECEPTOR SUBUNIT 2"/>
    <property type="match status" value="1"/>
</dbReference>
<evidence type="ECO:0000256" key="8">
    <source>
        <dbReference type="ARBA" id="ARBA00023224"/>
    </source>
</evidence>
<dbReference type="GeneID" id="6756148"/>
<dbReference type="HOGENOM" id="CLU_005240_2_0_1"/>
<evidence type="ECO:0000313" key="12">
    <source>
        <dbReference type="Proteomes" id="UP000009022"/>
    </source>
</evidence>
<dbReference type="CDD" id="cd15047">
    <property type="entry name" value="7tmC_GABA-B-like"/>
    <property type="match status" value="1"/>
</dbReference>
<dbReference type="CTD" id="6756148"/>
<dbReference type="GO" id="GO:0038039">
    <property type="term" value="C:G protein-coupled receptor heterodimeric complex"/>
    <property type="evidence" value="ECO:0000318"/>
    <property type="project" value="GO_Central"/>
</dbReference>
<evidence type="ECO:0000256" key="6">
    <source>
        <dbReference type="ARBA" id="ARBA00023170"/>
    </source>
</evidence>
<comment type="subcellular location">
    <subcellularLocation>
        <location evidence="1">Membrane</location>
        <topology evidence="1">Multi-pass membrane protein</topology>
    </subcellularLocation>
</comment>
<dbReference type="PRINTS" id="PR01177">
    <property type="entry name" value="GABAB1RECPTR"/>
</dbReference>